<dbReference type="Proteomes" id="UP000009231">
    <property type="component" value="Chromosome"/>
</dbReference>
<evidence type="ECO:0008006" key="4">
    <source>
        <dbReference type="Google" id="ProtNLM"/>
    </source>
</evidence>
<organism evidence="2 3">
    <name type="scientific">Methanobacterium paludis (strain DSM 25820 / JCM 18151 / SWAN1)</name>
    <dbReference type="NCBI Taxonomy" id="868131"/>
    <lineage>
        <taxon>Archaea</taxon>
        <taxon>Methanobacteriati</taxon>
        <taxon>Methanobacteriota</taxon>
        <taxon>Methanomada group</taxon>
        <taxon>Methanobacteria</taxon>
        <taxon>Methanobacteriales</taxon>
        <taxon>Methanobacteriaceae</taxon>
        <taxon>Methanobacterium</taxon>
    </lineage>
</organism>
<dbReference type="KEGG" id="mew:MSWAN_1542"/>
<feature type="transmembrane region" description="Helical" evidence="1">
    <location>
        <begin position="30"/>
        <end position="51"/>
    </location>
</feature>
<keyword evidence="3" id="KW-1185">Reference proteome</keyword>
<dbReference type="eggNOG" id="arCOG09452">
    <property type="taxonomic scope" value="Archaea"/>
</dbReference>
<keyword evidence="1" id="KW-1133">Transmembrane helix</keyword>
<keyword evidence="1" id="KW-0472">Membrane</keyword>
<dbReference type="EMBL" id="CP002772">
    <property type="protein sequence ID" value="AEG18556.1"/>
    <property type="molecule type" value="Genomic_DNA"/>
</dbReference>
<accession>F6D8C2</accession>
<dbReference type="AlphaFoldDB" id="F6D8C2"/>
<feature type="transmembrane region" description="Helical" evidence="1">
    <location>
        <begin position="133"/>
        <end position="152"/>
    </location>
</feature>
<reference evidence="2 3" key="1">
    <citation type="journal article" date="2014" name="Int. J. Syst. Evol. Microbiol.">
        <title>Methanobacterium paludis sp. nov. and a novel strain of Methanobacterium lacus isolated from northern peatlands.</title>
        <authorList>
            <person name="Cadillo-Quiroz H."/>
            <person name="Brauer S.L."/>
            <person name="Goodson N."/>
            <person name="Yavitt J.B."/>
            <person name="Zinder S.H."/>
        </authorList>
    </citation>
    <scope>NUCLEOTIDE SEQUENCE [LARGE SCALE GENOMIC DNA]</scope>
    <source>
        <strain evidence="3">DSM 25820 / JCM 18151 / SWAN1</strain>
    </source>
</reference>
<gene>
    <name evidence="2" type="ordered locus">MSWAN_1542</name>
</gene>
<feature type="transmembrane region" description="Helical" evidence="1">
    <location>
        <begin position="96"/>
        <end position="113"/>
    </location>
</feature>
<dbReference type="HOGENOM" id="CLU_119491_2_0_2"/>
<sequence length="161" mass="18058">MLYLWIILAVICALAHLFLSKTPKTKNRVIELFLMYTLVVMVGFTSIWAFLGHAFLANQIAAYIGWPAGNPFQFEVAMANLSYGILGILCIKFRDNFWTATVVAFTTFYWGAAYGHVMDIMNHANYAAGNAGAVLYFDMVLPVVLIVLLLAYRMTLKKSLN</sequence>
<evidence type="ECO:0000256" key="1">
    <source>
        <dbReference type="SAM" id="Phobius"/>
    </source>
</evidence>
<name>F6D8C2_METPW</name>
<evidence type="ECO:0000313" key="2">
    <source>
        <dbReference type="EMBL" id="AEG18556.1"/>
    </source>
</evidence>
<evidence type="ECO:0000313" key="3">
    <source>
        <dbReference type="Proteomes" id="UP000009231"/>
    </source>
</evidence>
<proteinExistence type="predicted"/>
<protein>
    <recommendedName>
        <fullName evidence="4">Integral membrane protein</fullName>
    </recommendedName>
</protein>
<dbReference type="InterPro" id="IPR046740">
    <property type="entry name" value="DUF6790"/>
</dbReference>
<keyword evidence="1" id="KW-0812">Transmembrane</keyword>
<dbReference type="Pfam" id="PF20589">
    <property type="entry name" value="DUF6790"/>
    <property type="match status" value="1"/>
</dbReference>